<proteinExistence type="predicted"/>
<dbReference type="Proteomes" id="UP000233564">
    <property type="component" value="Unassembled WGS sequence"/>
</dbReference>
<feature type="compositionally biased region" description="Basic and acidic residues" evidence="1">
    <location>
        <begin position="356"/>
        <end position="366"/>
    </location>
</feature>
<evidence type="ECO:0000313" key="3">
    <source>
        <dbReference type="Proteomes" id="UP000233564"/>
    </source>
</evidence>
<dbReference type="AlphaFoldDB" id="A0A2N1EDS1"/>
<gene>
    <name evidence="2" type="ORF">CIB54_04525</name>
</gene>
<accession>A0A2N1EDS1</accession>
<evidence type="ECO:0000313" key="2">
    <source>
        <dbReference type="EMBL" id="PKH25726.1"/>
    </source>
</evidence>
<dbReference type="EMBL" id="NVXX01000005">
    <property type="protein sequence ID" value="PKH25726.1"/>
    <property type="molecule type" value="Genomic_DNA"/>
</dbReference>
<sequence length="372" mass="42325">MIGNLNQRLEFDGYYPSEKISGIIEGAPLDSFCVVRAVCALSGAVVGIGFARSRESLEAYRMALFCIAVGKVKYCELFGIDIKPKEWPCEGLSSQMIFDRGPAVYMNVSESKEWLGRLEVTPTHSGQSKATVESSHPRDKQFKDQPVHVHSGLNLVEMARREIRRVIKDNETSDASDRMDGDMWLERFSPTPLNVWNYHDALGRNHGIKVSFEEAIREFLTPMPAVIKEKGVYFFGRKYNSKELTNTGIFDRVAHSGVIRVIAYSMTMCVRHIWVEVEGRLHELSFVYTASTRPGSGDISLEDLKFINELRLQAQAKRRNEKVAIEQHHYQEYEKETGKAWHTGVRKPGRAAKSPEAQRDLHDQRRIMGNKS</sequence>
<comment type="caution">
    <text evidence="2">The sequence shown here is derived from an EMBL/GenBank/DDBJ whole genome shotgun (WGS) entry which is preliminary data.</text>
</comment>
<organism evidence="2 3">
    <name type="scientific">Pseudomonas fluorescens</name>
    <dbReference type="NCBI Taxonomy" id="294"/>
    <lineage>
        <taxon>Bacteria</taxon>
        <taxon>Pseudomonadati</taxon>
        <taxon>Pseudomonadota</taxon>
        <taxon>Gammaproteobacteria</taxon>
        <taxon>Pseudomonadales</taxon>
        <taxon>Pseudomonadaceae</taxon>
        <taxon>Pseudomonas</taxon>
    </lineage>
</organism>
<evidence type="ECO:0000256" key="1">
    <source>
        <dbReference type="SAM" id="MobiDB-lite"/>
    </source>
</evidence>
<feature type="region of interest" description="Disordered" evidence="1">
    <location>
        <begin position="335"/>
        <end position="372"/>
    </location>
</feature>
<protein>
    <submittedName>
        <fullName evidence="2">Transposase</fullName>
    </submittedName>
</protein>
<name>A0A2N1EDS1_PSEFL</name>
<reference evidence="2 3" key="1">
    <citation type="submission" date="2017-08" db="EMBL/GenBank/DDBJ databases">
        <authorList>
            <person name="de Groot N.N."/>
        </authorList>
    </citation>
    <scope>NUCLEOTIDE SEQUENCE [LARGE SCALE GENOMIC DNA]</scope>
    <source>
        <strain evidence="2 3">PfR 37</strain>
    </source>
</reference>